<keyword evidence="2" id="KW-1185">Reference proteome</keyword>
<accession>A0ABQ7YPE4</accession>
<name>A0ABQ7YPE4_BRANA</name>
<sequence length="312" mass="34153">MQNATNCYGDTGRMTTKHDSLHRGHGIKCEDMGSKRNRITLRRLASAFLPLPSDMLEELVLGFVSGKGLARERFDLVTYPLYLVSWRGYGVLSGGLESACMSAVFSKLQRILLLRSRVISLSYAGGDGGSSLLQHVGDTRKACKVVVYGSSAAARRPSSLWTSTALSLYGSSGCTVFRFSILDMRQMSMRIGRLVLIERLLFGAWFQHLADSDISVPKVWRLSIWSLVVSTSPILASFGVGGNCTCRFLASYSGNLFRNLYFSSIEILIVGDDYKSIRLSGASYSGSDTGSLGILENKDFGFEVVERVAELG</sequence>
<dbReference type="EMBL" id="JAGKQM010000017">
    <property type="protein sequence ID" value="KAH0869684.1"/>
    <property type="molecule type" value="Genomic_DNA"/>
</dbReference>
<protein>
    <submittedName>
        <fullName evidence="1">Uncharacterized protein</fullName>
    </submittedName>
</protein>
<reference evidence="1 2" key="1">
    <citation type="submission" date="2021-05" db="EMBL/GenBank/DDBJ databases">
        <title>Genome Assembly of Synthetic Allotetraploid Brassica napus Reveals Homoeologous Exchanges between Subgenomes.</title>
        <authorList>
            <person name="Davis J.T."/>
        </authorList>
    </citation>
    <scope>NUCLEOTIDE SEQUENCE [LARGE SCALE GENOMIC DNA]</scope>
    <source>
        <strain evidence="2">cv. Da-Ae</strain>
        <tissue evidence="1">Seedling</tissue>
    </source>
</reference>
<proteinExistence type="predicted"/>
<comment type="caution">
    <text evidence="1">The sequence shown here is derived from an EMBL/GenBank/DDBJ whole genome shotgun (WGS) entry which is preliminary data.</text>
</comment>
<evidence type="ECO:0000313" key="1">
    <source>
        <dbReference type="EMBL" id="KAH0869684.1"/>
    </source>
</evidence>
<dbReference type="Proteomes" id="UP000824890">
    <property type="component" value="Unassembled WGS sequence"/>
</dbReference>
<evidence type="ECO:0000313" key="2">
    <source>
        <dbReference type="Proteomes" id="UP000824890"/>
    </source>
</evidence>
<gene>
    <name evidence="1" type="ORF">HID58_076706</name>
</gene>
<organism evidence="1 2">
    <name type="scientific">Brassica napus</name>
    <name type="common">Rape</name>
    <dbReference type="NCBI Taxonomy" id="3708"/>
    <lineage>
        <taxon>Eukaryota</taxon>
        <taxon>Viridiplantae</taxon>
        <taxon>Streptophyta</taxon>
        <taxon>Embryophyta</taxon>
        <taxon>Tracheophyta</taxon>
        <taxon>Spermatophyta</taxon>
        <taxon>Magnoliopsida</taxon>
        <taxon>eudicotyledons</taxon>
        <taxon>Gunneridae</taxon>
        <taxon>Pentapetalae</taxon>
        <taxon>rosids</taxon>
        <taxon>malvids</taxon>
        <taxon>Brassicales</taxon>
        <taxon>Brassicaceae</taxon>
        <taxon>Brassiceae</taxon>
        <taxon>Brassica</taxon>
    </lineage>
</organism>